<dbReference type="EMBL" id="VSZQ01000245">
    <property type="protein sequence ID" value="TYR51109.1"/>
    <property type="molecule type" value="Genomic_DNA"/>
</dbReference>
<proteinExistence type="predicted"/>
<protein>
    <submittedName>
        <fullName evidence="1">Uncharacterized protein</fullName>
    </submittedName>
</protein>
<name>A0A5D4IGH8_9ACTN</name>
<sequence>RALRQPARLLKHRLIALLPPPLPGAHDLAMPAPRITVTPFQTCDGCERAFRSPTPGRCRDCRTDHAQTAA</sequence>
<organism evidence="1 2">
    <name type="scientific">Streptomyces parvus</name>
    <dbReference type="NCBI Taxonomy" id="66428"/>
    <lineage>
        <taxon>Bacteria</taxon>
        <taxon>Bacillati</taxon>
        <taxon>Actinomycetota</taxon>
        <taxon>Actinomycetes</taxon>
        <taxon>Kitasatosporales</taxon>
        <taxon>Streptomycetaceae</taxon>
        <taxon>Streptomyces</taxon>
    </lineage>
</organism>
<dbReference type="Proteomes" id="UP000323242">
    <property type="component" value="Unassembled WGS sequence"/>
</dbReference>
<evidence type="ECO:0000313" key="2">
    <source>
        <dbReference type="Proteomes" id="UP000323242"/>
    </source>
</evidence>
<accession>A0A5D4IGH8</accession>
<feature type="non-terminal residue" evidence="1">
    <location>
        <position position="1"/>
    </location>
</feature>
<evidence type="ECO:0000313" key="1">
    <source>
        <dbReference type="EMBL" id="TYR51109.1"/>
    </source>
</evidence>
<dbReference type="AlphaFoldDB" id="A0A5D4IGH8"/>
<gene>
    <name evidence="1" type="ORF">FY004_31830</name>
</gene>
<keyword evidence="2" id="KW-1185">Reference proteome</keyword>
<reference evidence="1 2" key="1">
    <citation type="submission" date="2019-08" db="EMBL/GenBank/DDBJ databases">
        <title>Draft genome for granaticin producer strain Streptomyces parvus C05.</title>
        <authorList>
            <person name="Gonzalez-Pimentel J.L."/>
        </authorList>
    </citation>
    <scope>NUCLEOTIDE SEQUENCE [LARGE SCALE GENOMIC DNA]</scope>
    <source>
        <strain evidence="1 2">C05</strain>
    </source>
</reference>
<comment type="caution">
    <text evidence="1">The sequence shown here is derived from an EMBL/GenBank/DDBJ whole genome shotgun (WGS) entry which is preliminary data.</text>
</comment>